<evidence type="ECO:0000313" key="2">
    <source>
        <dbReference type="EMBL" id="CNK63462.1"/>
    </source>
</evidence>
<keyword evidence="1" id="KW-0812">Transmembrane</keyword>
<reference evidence="3 4" key="2">
    <citation type="submission" date="2015-03" db="EMBL/GenBank/DDBJ databases">
        <authorList>
            <consortium name="Pathogen Informatics"/>
            <person name="Murphy D."/>
        </authorList>
    </citation>
    <scope>NUCLEOTIDE SEQUENCE [LARGE SCALE GENOMIC DNA]</scope>
    <source>
        <strain evidence="3 4">IP08791</strain>
    </source>
</reference>
<accession>A0A0T9T5S6</accession>
<feature type="transmembrane region" description="Helical" evidence="1">
    <location>
        <begin position="35"/>
        <end position="54"/>
    </location>
</feature>
<dbReference type="EMBL" id="CQEJ01000003">
    <property type="protein sequence ID" value="CNK63462.1"/>
    <property type="molecule type" value="Genomic_DNA"/>
</dbReference>
<evidence type="ECO:0000256" key="1">
    <source>
        <dbReference type="SAM" id="Phobius"/>
    </source>
</evidence>
<evidence type="ECO:0000313" key="5">
    <source>
        <dbReference type="Proteomes" id="UP000041595"/>
    </source>
</evidence>
<dbReference type="Proteomes" id="UP000041595">
    <property type="component" value="Unassembled WGS sequence"/>
</dbReference>
<dbReference type="Proteomes" id="UP000038647">
    <property type="component" value="Unassembled WGS sequence"/>
</dbReference>
<organism evidence="2 5">
    <name type="scientific">Yersinia aldovae</name>
    <dbReference type="NCBI Taxonomy" id="29483"/>
    <lineage>
        <taxon>Bacteria</taxon>
        <taxon>Pseudomonadati</taxon>
        <taxon>Pseudomonadota</taxon>
        <taxon>Gammaproteobacteria</taxon>
        <taxon>Enterobacterales</taxon>
        <taxon>Yersiniaceae</taxon>
        <taxon>Yersinia</taxon>
    </lineage>
</organism>
<dbReference type="eggNOG" id="ENOG5031IIS">
    <property type="taxonomic scope" value="Bacteria"/>
</dbReference>
<reference evidence="2 5" key="1">
    <citation type="submission" date="2015-03" db="EMBL/GenBank/DDBJ databases">
        <authorList>
            <person name="Murphy D."/>
        </authorList>
    </citation>
    <scope>NUCLEOTIDE SEQUENCE [LARGE SCALE GENOMIC DNA]</scope>
    <source>
        <strain evidence="2 5">IP06005</strain>
    </source>
</reference>
<gene>
    <name evidence="2" type="ORF">ERS137965_00630</name>
    <name evidence="3" type="ORF">ERS137966_01224</name>
</gene>
<evidence type="ECO:0000313" key="4">
    <source>
        <dbReference type="Proteomes" id="UP000038647"/>
    </source>
</evidence>
<keyword evidence="1" id="KW-1133">Transmembrane helix</keyword>
<keyword evidence="1" id="KW-0472">Membrane</keyword>
<dbReference type="EMBL" id="CQEH01000004">
    <property type="protein sequence ID" value="CNK77448.1"/>
    <property type="molecule type" value="Genomic_DNA"/>
</dbReference>
<name>A0A0T9T5S6_YERAL</name>
<dbReference type="AlphaFoldDB" id="A0A0T9T5S6"/>
<sequence length="60" mass="5945">MDIMTLLKALIGGAGAGFALSGGLSLLIPALTVTTSFAFTFAAVGGIVTAGVYLKNSRVV</sequence>
<protein>
    <submittedName>
        <fullName evidence="2">Uncharacterized protein</fullName>
    </submittedName>
</protein>
<proteinExistence type="predicted"/>
<dbReference type="RefSeq" id="WP_004702126.1">
    <property type="nucleotide sequence ID" value="NZ_CABHPY010000185.1"/>
</dbReference>
<keyword evidence="4" id="KW-1185">Reference proteome</keyword>
<evidence type="ECO:0000313" key="3">
    <source>
        <dbReference type="EMBL" id="CNK77448.1"/>
    </source>
</evidence>